<comment type="catalytic activity">
    <reaction evidence="1 14">
        <text>S-(5-deoxy-D-ribos-5-yl)-L-homocysteine = (S)-4,5-dihydroxypentane-2,3-dione + L-homocysteine</text>
        <dbReference type="Rhea" id="RHEA:17753"/>
        <dbReference type="ChEBI" id="CHEBI:29484"/>
        <dbReference type="ChEBI" id="CHEBI:58195"/>
        <dbReference type="ChEBI" id="CHEBI:58199"/>
        <dbReference type="EC" id="4.4.1.21"/>
    </reaction>
</comment>
<dbReference type="Pfam" id="PF02664">
    <property type="entry name" value="LuxS"/>
    <property type="match status" value="1"/>
</dbReference>
<evidence type="ECO:0000256" key="8">
    <source>
        <dbReference type="ARBA" id="ARBA00022929"/>
    </source>
</evidence>
<dbReference type="GO" id="GO:0009372">
    <property type="term" value="P:quorum sensing"/>
    <property type="evidence" value="ECO:0007669"/>
    <property type="project" value="UniProtKB-UniRule"/>
</dbReference>
<comment type="cofactor">
    <cofactor evidence="14">
        <name>Fe cation</name>
        <dbReference type="ChEBI" id="CHEBI:24875"/>
    </cofactor>
    <text evidence="14">Binds 1 Fe cation per subunit.</text>
</comment>
<comment type="similarity">
    <text evidence="2 14">Belongs to the LuxS family.</text>
</comment>
<feature type="binding site" evidence="14">
    <location>
        <position position="71"/>
    </location>
    <ligand>
        <name>Fe cation</name>
        <dbReference type="ChEBI" id="CHEBI:24875"/>
    </ligand>
</feature>
<dbReference type="InterPro" id="IPR003815">
    <property type="entry name" value="S-ribosylhomocysteinase"/>
</dbReference>
<dbReference type="EMBL" id="CP002049">
    <property type="protein sequence ID" value="ADI14710.1"/>
    <property type="molecule type" value="Genomic_DNA"/>
</dbReference>
<dbReference type="eggNOG" id="COG1854">
    <property type="taxonomic scope" value="Bacteria"/>
</dbReference>
<dbReference type="RefSeq" id="WP_013178078.1">
    <property type="nucleotide sequence ID" value="NC_014221.1"/>
</dbReference>
<evidence type="ECO:0000256" key="11">
    <source>
        <dbReference type="ARBA" id="ARBA00024654"/>
    </source>
</evidence>
<reference evidence="16" key="1">
    <citation type="submission" date="2010-05" db="EMBL/GenBank/DDBJ databases">
        <title>The complete genome of Truepera radiovictris DSM 17093.</title>
        <authorList>
            <consortium name="US DOE Joint Genome Institute (JGI-PGF)"/>
            <person name="Lucas S."/>
            <person name="Copeland A."/>
            <person name="Lapidus A."/>
            <person name="Glavina del Rio T."/>
            <person name="Dalin E."/>
            <person name="Tice H."/>
            <person name="Bruce D."/>
            <person name="Goodwin L."/>
            <person name="Pitluck S."/>
            <person name="Kyrpides N."/>
            <person name="Mavromatis K."/>
            <person name="Ovchinnikova G."/>
            <person name="Munk A.C."/>
            <person name="Detter J.C."/>
            <person name="Han C."/>
            <person name="Tapia R."/>
            <person name="Land M."/>
            <person name="Hauser L."/>
            <person name="Markowitz V."/>
            <person name="Cheng J.-F."/>
            <person name="Hugenholtz P."/>
            <person name="Woyke T."/>
            <person name="Wu D."/>
            <person name="Tindall B."/>
            <person name="Pomrenke H.G."/>
            <person name="Brambilla E."/>
            <person name="Klenk H.-P."/>
            <person name="Eisen J.A."/>
        </authorList>
    </citation>
    <scope>NUCLEOTIDE SEQUENCE [LARGE SCALE GENOMIC DNA]</scope>
    <source>
        <strain evidence="16">DSM 17093 / CIP 108686 / LMG 22925 / RQ-24</strain>
    </source>
</reference>
<reference evidence="15 16" key="2">
    <citation type="journal article" date="2011" name="Stand. Genomic Sci.">
        <title>Complete genome sequence of Truepera radiovictrix type strain (RQ-24).</title>
        <authorList>
            <person name="Ivanova N."/>
            <person name="Rohde C."/>
            <person name="Munk C."/>
            <person name="Nolan M."/>
            <person name="Lucas S."/>
            <person name="Del Rio T.G."/>
            <person name="Tice H."/>
            <person name="Deshpande S."/>
            <person name="Cheng J.F."/>
            <person name="Tapia R."/>
            <person name="Han C."/>
            <person name="Goodwin L."/>
            <person name="Pitluck S."/>
            <person name="Liolios K."/>
            <person name="Mavromatis K."/>
            <person name="Mikhailova N."/>
            <person name="Pati A."/>
            <person name="Chen A."/>
            <person name="Palaniappan K."/>
            <person name="Land M."/>
            <person name="Hauser L."/>
            <person name="Chang Y.J."/>
            <person name="Jeffries C.D."/>
            <person name="Brambilla E."/>
            <person name="Rohde M."/>
            <person name="Goker M."/>
            <person name="Tindall B.J."/>
            <person name="Woyke T."/>
            <person name="Bristow J."/>
            <person name="Eisen J.A."/>
            <person name="Markowitz V."/>
            <person name="Hugenholtz P."/>
            <person name="Kyrpides N.C."/>
            <person name="Klenk H.P."/>
            <person name="Lapidus A."/>
        </authorList>
    </citation>
    <scope>NUCLEOTIDE SEQUENCE [LARGE SCALE GENOMIC DNA]</scope>
    <source>
        <strain evidence="16">DSM 17093 / CIP 108686 / LMG 22925 / RQ-24</strain>
    </source>
</reference>
<feature type="binding site" evidence="14">
    <location>
        <position position="144"/>
    </location>
    <ligand>
        <name>Fe cation</name>
        <dbReference type="ChEBI" id="CHEBI:24875"/>
    </ligand>
</feature>
<evidence type="ECO:0000256" key="10">
    <source>
        <dbReference type="ARBA" id="ARBA00023239"/>
    </source>
</evidence>
<keyword evidence="10 14" id="KW-0456">Lyase</keyword>
<dbReference type="KEGG" id="tra:Trad_1591"/>
<sequence length="176" mass="19059">MESHHTLATASAEAPLEAKRVASFDLDHTKVRAPYVRLAGRYRGPRGDTVTKFDLRLVQPNRAELPTAALHTLEHLLAGYLRGALEGLEGVQLVDASPMGCRTGFYLTVLGQPAEADIAQALTRALHAVVAHQGEIPGCSERACGNYRDHSLPGAQAWARSILENDIRVQETVTVT</sequence>
<feature type="binding site" evidence="14">
    <location>
        <position position="75"/>
    </location>
    <ligand>
        <name>Fe cation</name>
        <dbReference type="ChEBI" id="CHEBI:24875"/>
    </ligand>
</feature>
<evidence type="ECO:0000256" key="3">
    <source>
        <dbReference type="ARBA" id="ARBA00011738"/>
    </source>
</evidence>
<dbReference type="Gene3D" id="3.30.1360.80">
    <property type="entry name" value="S-ribosylhomocysteinase (LuxS)"/>
    <property type="match status" value="1"/>
</dbReference>
<keyword evidence="9 14" id="KW-0408">Iron</keyword>
<keyword evidence="7 14" id="KW-0479">Metal-binding</keyword>
<keyword evidence="8 14" id="KW-0071">Autoinducer synthesis</keyword>
<evidence type="ECO:0000256" key="6">
    <source>
        <dbReference type="ARBA" id="ARBA00022654"/>
    </source>
</evidence>
<dbReference type="HAMAP" id="MF_00091">
    <property type="entry name" value="LuxS"/>
    <property type="match status" value="1"/>
</dbReference>
<protein>
    <recommendedName>
        <fullName evidence="5 14">S-ribosylhomocysteine lyase</fullName>
        <ecNumber evidence="4 14">4.4.1.21</ecNumber>
    </recommendedName>
    <alternativeName>
        <fullName evidence="12 14">AI-2 synthesis protein</fullName>
    </alternativeName>
    <alternativeName>
        <fullName evidence="13 14">Autoinducer-2 production protein LuxS</fullName>
    </alternativeName>
</protein>
<accession>D7CY71</accession>
<dbReference type="EC" id="4.4.1.21" evidence="4 14"/>
<comment type="function">
    <text evidence="11 14">Involved in the synthesis of autoinducer 2 (AI-2) which is secreted by bacteria and is used to communicate both the cell density and the metabolic potential of the environment. The regulation of gene expression in response to changes in cell density is called quorum sensing. Catalyzes the transformation of S-ribosylhomocysteine (RHC) to homocysteine (HC) and 4,5-dihydroxy-2,3-pentadione (DPD).</text>
</comment>
<evidence type="ECO:0000256" key="2">
    <source>
        <dbReference type="ARBA" id="ARBA00007311"/>
    </source>
</evidence>
<dbReference type="InterPro" id="IPR037005">
    <property type="entry name" value="LuxS_sf"/>
</dbReference>
<evidence type="ECO:0000256" key="13">
    <source>
        <dbReference type="ARBA" id="ARBA00031777"/>
    </source>
</evidence>
<dbReference type="PRINTS" id="PR01487">
    <property type="entry name" value="LUXSPROTEIN"/>
</dbReference>
<dbReference type="PANTHER" id="PTHR35799">
    <property type="entry name" value="S-RIBOSYLHOMOCYSTEINE LYASE"/>
    <property type="match status" value="1"/>
</dbReference>
<evidence type="ECO:0000313" key="15">
    <source>
        <dbReference type="EMBL" id="ADI14710.1"/>
    </source>
</evidence>
<evidence type="ECO:0000256" key="14">
    <source>
        <dbReference type="HAMAP-Rule" id="MF_00091"/>
    </source>
</evidence>
<dbReference type="GO" id="GO:0043768">
    <property type="term" value="F:S-ribosylhomocysteine lyase activity"/>
    <property type="evidence" value="ECO:0007669"/>
    <property type="project" value="UniProtKB-UniRule"/>
</dbReference>
<proteinExistence type="inferred from homology"/>
<comment type="subunit">
    <text evidence="3 14">Homodimer.</text>
</comment>
<evidence type="ECO:0000256" key="5">
    <source>
        <dbReference type="ARBA" id="ARBA00015130"/>
    </source>
</evidence>
<dbReference type="GO" id="GO:0005506">
    <property type="term" value="F:iron ion binding"/>
    <property type="evidence" value="ECO:0007669"/>
    <property type="project" value="InterPro"/>
</dbReference>
<keyword evidence="6 14" id="KW-0673">Quorum sensing</keyword>
<organism evidence="15 16">
    <name type="scientific">Truepera radiovictrix (strain DSM 17093 / CIP 108686 / LMG 22925 / RQ-24)</name>
    <dbReference type="NCBI Taxonomy" id="649638"/>
    <lineage>
        <taxon>Bacteria</taxon>
        <taxon>Thermotogati</taxon>
        <taxon>Deinococcota</taxon>
        <taxon>Deinococci</taxon>
        <taxon>Trueperales</taxon>
        <taxon>Trueperaceae</taxon>
        <taxon>Truepera</taxon>
    </lineage>
</organism>
<evidence type="ECO:0000256" key="7">
    <source>
        <dbReference type="ARBA" id="ARBA00022723"/>
    </source>
</evidence>
<name>D7CY71_TRURR</name>
<dbReference type="Proteomes" id="UP000000379">
    <property type="component" value="Chromosome"/>
</dbReference>
<dbReference type="PIRSF" id="PIRSF006160">
    <property type="entry name" value="AI2"/>
    <property type="match status" value="1"/>
</dbReference>
<gene>
    <name evidence="14" type="primary">luxS</name>
    <name evidence="15" type="ordered locus">Trad_1591</name>
</gene>
<dbReference type="InterPro" id="IPR011249">
    <property type="entry name" value="Metalloenz_LuxS/M16"/>
</dbReference>
<evidence type="ECO:0000256" key="12">
    <source>
        <dbReference type="ARBA" id="ARBA00030600"/>
    </source>
</evidence>
<dbReference type="PANTHER" id="PTHR35799:SF1">
    <property type="entry name" value="S-RIBOSYLHOMOCYSTEINE LYASE"/>
    <property type="match status" value="1"/>
</dbReference>
<dbReference type="HOGENOM" id="CLU_107531_2_0_0"/>
<dbReference type="NCBIfam" id="NF002606">
    <property type="entry name" value="PRK02260.2-4"/>
    <property type="match status" value="1"/>
</dbReference>
<dbReference type="AlphaFoldDB" id="D7CY71"/>
<evidence type="ECO:0000313" key="16">
    <source>
        <dbReference type="Proteomes" id="UP000000379"/>
    </source>
</evidence>
<evidence type="ECO:0000256" key="9">
    <source>
        <dbReference type="ARBA" id="ARBA00023004"/>
    </source>
</evidence>
<dbReference type="STRING" id="649638.Trad_1591"/>
<evidence type="ECO:0000256" key="4">
    <source>
        <dbReference type="ARBA" id="ARBA00012240"/>
    </source>
</evidence>
<evidence type="ECO:0000256" key="1">
    <source>
        <dbReference type="ARBA" id="ARBA00000297"/>
    </source>
</evidence>
<dbReference type="OrthoDB" id="9788129at2"/>
<dbReference type="SUPFAM" id="SSF63411">
    <property type="entry name" value="LuxS/MPP-like metallohydrolase"/>
    <property type="match status" value="1"/>
</dbReference>
<keyword evidence="16" id="KW-1185">Reference proteome</keyword>